<reference evidence="4 6" key="2">
    <citation type="submission" date="2023-01" db="EMBL/GenBank/DDBJ databases">
        <title>Trichodesmium-associated heterotrophic epibiont bacteria.</title>
        <authorList>
            <person name="Cleveland C.S."/>
            <person name="Webb E.A."/>
        </authorList>
    </citation>
    <scope>NUCLEOTIDE SEQUENCE [LARGE SCALE GENOMIC DNA]</scope>
    <source>
        <strain evidence="4 6">USCH2</strain>
    </source>
</reference>
<evidence type="ECO:0000313" key="6">
    <source>
        <dbReference type="Proteomes" id="UP001377972"/>
    </source>
</evidence>
<dbReference type="Proteomes" id="UP000050378">
    <property type="component" value="Unassembled WGS sequence"/>
</dbReference>
<name>A0A0P7DXK7_9GAMM</name>
<dbReference type="EMBL" id="LJTC01000012">
    <property type="protein sequence ID" value="KPM82379.1"/>
    <property type="molecule type" value="Genomic_DNA"/>
</dbReference>
<dbReference type="OrthoDB" id="6194490at2"/>
<evidence type="ECO:0000259" key="2">
    <source>
        <dbReference type="Pfam" id="PF13349"/>
    </source>
</evidence>
<keyword evidence="1" id="KW-0732">Signal</keyword>
<dbReference type="EMBL" id="JAQPZS010000020">
    <property type="protein sequence ID" value="MEJ6497856.1"/>
    <property type="molecule type" value="Genomic_DNA"/>
</dbReference>
<keyword evidence="6" id="KW-1185">Reference proteome</keyword>
<sequence length="313" mass="34368">MKLLALTLGLLPLMAMAGQTINEQIDVPANKRIFIENQRGDVRIEGWDKPQLKIEGELDDKAQGYRLEVEGSRVEFIVKMPRNLGGWNSGDGSRLTIYMPKSSELEFAGVNVTVSAKELEAGAEIDTVNGDITVQDIRGNMSFETVNGDVNAHDLNGDIRFETVNGEINDKNSQGALRFTAVNGDIKSKTKAQDVRLENVNGDIDFAFDAIKKLRINTVNGEAEVHINKLLADANIRFESVSGDAEFYFPADVSATFEIEAHANGKIVNELSDDRATKAKYGPSSDLEFSINGGDADIEMDTISGRIELRKQK</sequence>
<evidence type="ECO:0000313" key="3">
    <source>
        <dbReference type="EMBL" id="KPM82379.1"/>
    </source>
</evidence>
<dbReference type="PATRIC" id="fig|570156.3.peg.1328"/>
<organism evidence="3 5">
    <name type="scientific">Pseudoalteromonas lipolytica</name>
    <dbReference type="NCBI Taxonomy" id="570156"/>
    <lineage>
        <taxon>Bacteria</taxon>
        <taxon>Pseudomonadati</taxon>
        <taxon>Pseudomonadota</taxon>
        <taxon>Gammaproteobacteria</taxon>
        <taxon>Alteromonadales</taxon>
        <taxon>Pseudoalteromonadaceae</taxon>
        <taxon>Pseudoalteromonas</taxon>
    </lineage>
</organism>
<protein>
    <submittedName>
        <fullName evidence="4">DUF4097 family beta strand repeat-containing protein</fullName>
    </submittedName>
</protein>
<dbReference type="InterPro" id="IPR025164">
    <property type="entry name" value="Toastrack_DUF4097"/>
</dbReference>
<accession>A0A0P7DXK7</accession>
<dbReference type="Proteomes" id="UP001377972">
    <property type="component" value="Unassembled WGS sequence"/>
</dbReference>
<dbReference type="RefSeq" id="WP_054554198.1">
    <property type="nucleotide sequence ID" value="NZ_JAQPZS010000020.1"/>
</dbReference>
<dbReference type="Pfam" id="PF13349">
    <property type="entry name" value="DUF4097"/>
    <property type="match status" value="1"/>
</dbReference>
<proteinExistence type="predicted"/>
<feature type="chain" id="PRO_5006138123" evidence="1">
    <location>
        <begin position="18"/>
        <end position="313"/>
    </location>
</feature>
<reference evidence="3 5" key="1">
    <citation type="submission" date="2015-09" db="EMBL/GenBank/DDBJ databases">
        <title>Draft Genome Sequence of Pseudoalteromonas lipolytica UCD-48B.</title>
        <authorList>
            <person name="Krusor M."/>
            <person name="Coil D.A."/>
            <person name="Lang J.M."/>
            <person name="Eisen J.A."/>
            <person name="Alexiev A."/>
        </authorList>
    </citation>
    <scope>NUCLEOTIDE SEQUENCE [LARGE SCALE GENOMIC DNA]</scope>
    <source>
        <strain evidence="3 5">UCD-48B</strain>
    </source>
</reference>
<comment type="caution">
    <text evidence="3">The sequence shown here is derived from an EMBL/GenBank/DDBJ whole genome shotgun (WGS) entry which is preliminary data.</text>
</comment>
<dbReference type="STRING" id="570156.AOG27_17010"/>
<evidence type="ECO:0000313" key="5">
    <source>
        <dbReference type="Proteomes" id="UP000050378"/>
    </source>
</evidence>
<feature type="domain" description="DUF4097" evidence="2">
    <location>
        <begin position="31"/>
        <end position="262"/>
    </location>
</feature>
<dbReference type="AlphaFoldDB" id="A0A0P7DXK7"/>
<gene>
    <name evidence="3" type="ORF">AOG27_17010</name>
    <name evidence="4" type="ORF">PQI24_17570</name>
</gene>
<feature type="signal peptide" evidence="1">
    <location>
        <begin position="1"/>
        <end position="17"/>
    </location>
</feature>
<evidence type="ECO:0000256" key="1">
    <source>
        <dbReference type="SAM" id="SignalP"/>
    </source>
</evidence>
<evidence type="ECO:0000313" key="4">
    <source>
        <dbReference type="EMBL" id="MEJ6497856.1"/>
    </source>
</evidence>